<dbReference type="EMBL" id="BGZK01000372">
    <property type="protein sequence ID" value="GBP39844.1"/>
    <property type="molecule type" value="Genomic_DNA"/>
</dbReference>
<proteinExistence type="predicted"/>
<comment type="caution">
    <text evidence="1">The sequence shown here is derived from an EMBL/GenBank/DDBJ whole genome shotgun (WGS) entry which is preliminary data.</text>
</comment>
<accession>A0A4C1VPP1</accession>
<dbReference type="AlphaFoldDB" id="A0A4C1VPP1"/>
<evidence type="ECO:0000313" key="2">
    <source>
        <dbReference type="Proteomes" id="UP000299102"/>
    </source>
</evidence>
<reference evidence="1 2" key="1">
    <citation type="journal article" date="2019" name="Commun. Biol.">
        <title>The bagworm genome reveals a unique fibroin gene that provides high tensile strength.</title>
        <authorList>
            <person name="Kono N."/>
            <person name="Nakamura H."/>
            <person name="Ohtoshi R."/>
            <person name="Tomita M."/>
            <person name="Numata K."/>
            <person name="Arakawa K."/>
        </authorList>
    </citation>
    <scope>NUCLEOTIDE SEQUENCE [LARGE SCALE GENOMIC DNA]</scope>
</reference>
<gene>
    <name evidence="1" type="ORF">EVAR_29074_1</name>
</gene>
<sequence length="207" mass="23133">MRRFSIRGATLRDSSGVSGPIVGVSDFNTSINKLCFAVKSDPNEIYCTLEHFNRSKCILNVNDCLAGAVGGGPTCCVWGVGNIPHKTSVDLVMVLPSMTSTRLRLELALTYDMIFLPAVIPLKLCPRAFVPRCNENTYNMRAMRYFPRVRRRGSRHDLFLRFASKVSTTRIRDSCHLSAYIWREVVARLGDIAHEIGAGAAYPEFIE</sequence>
<keyword evidence="2" id="KW-1185">Reference proteome</keyword>
<evidence type="ECO:0000313" key="1">
    <source>
        <dbReference type="EMBL" id="GBP39844.1"/>
    </source>
</evidence>
<protein>
    <submittedName>
        <fullName evidence="1">Uncharacterized protein</fullName>
    </submittedName>
</protein>
<organism evidence="1 2">
    <name type="scientific">Eumeta variegata</name>
    <name type="common">Bagworm moth</name>
    <name type="synonym">Eumeta japonica</name>
    <dbReference type="NCBI Taxonomy" id="151549"/>
    <lineage>
        <taxon>Eukaryota</taxon>
        <taxon>Metazoa</taxon>
        <taxon>Ecdysozoa</taxon>
        <taxon>Arthropoda</taxon>
        <taxon>Hexapoda</taxon>
        <taxon>Insecta</taxon>
        <taxon>Pterygota</taxon>
        <taxon>Neoptera</taxon>
        <taxon>Endopterygota</taxon>
        <taxon>Lepidoptera</taxon>
        <taxon>Glossata</taxon>
        <taxon>Ditrysia</taxon>
        <taxon>Tineoidea</taxon>
        <taxon>Psychidae</taxon>
        <taxon>Oiketicinae</taxon>
        <taxon>Eumeta</taxon>
    </lineage>
</organism>
<dbReference type="Proteomes" id="UP000299102">
    <property type="component" value="Unassembled WGS sequence"/>
</dbReference>
<name>A0A4C1VPP1_EUMVA</name>